<dbReference type="SUPFAM" id="SSF53850">
    <property type="entry name" value="Periplasmic binding protein-like II"/>
    <property type="match status" value="1"/>
</dbReference>
<dbReference type="PROSITE" id="PS50931">
    <property type="entry name" value="HTH_LYSR"/>
    <property type="match status" value="1"/>
</dbReference>
<dbReference type="SUPFAM" id="SSF46785">
    <property type="entry name" value="Winged helix' DNA-binding domain"/>
    <property type="match status" value="1"/>
</dbReference>
<organism evidence="7 8">
    <name type="scientific">Streptomyces hoynatensis</name>
    <dbReference type="NCBI Taxonomy" id="1141874"/>
    <lineage>
        <taxon>Bacteria</taxon>
        <taxon>Bacillati</taxon>
        <taxon>Actinomycetota</taxon>
        <taxon>Actinomycetes</taxon>
        <taxon>Kitasatosporales</taxon>
        <taxon>Streptomycetaceae</taxon>
        <taxon>Streptomyces</taxon>
    </lineage>
</organism>
<dbReference type="GO" id="GO:0032993">
    <property type="term" value="C:protein-DNA complex"/>
    <property type="evidence" value="ECO:0007669"/>
    <property type="project" value="TreeGrafter"/>
</dbReference>
<proteinExistence type="inferred from homology"/>
<dbReference type="PRINTS" id="PR00039">
    <property type="entry name" value="HTHLYSR"/>
</dbReference>
<evidence type="ECO:0000256" key="1">
    <source>
        <dbReference type="ARBA" id="ARBA00009437"/>
    </source>
</evidence>
<dbReference type="InterPro" id="IPR036390">
    <property type="entry name" value="WH_DNA-bd_sf"/>
</dbReference>
<keyword evidence="2" id="KW-0805">Transcription regulation</keyword>
<feature type="compositionally biased region" description="Low complexity" evidence="5">
    <location>
        <begin position="329"/>
        <end position="352"/>
    </location>
</feature>
<dbReference type="Pfam" id="PF03466">
    <property type="entry name" value="LysR_substrate"/>
    <property type="match status" value="1"/>
</dbReference>
<dbReference type="EMBL" id="RBAL01000012">
    <property type="protein sequence ID" value="RKN39864.1"/>
    <property type="molecule type" value="Genomic_DNA"/>
</dbReference>
<feature type="domain" description="HTH lysR-type" evidence="6">
    <location>
        <begin position="5"/>
        <end position="62"/>
    </location>
</feature>
<feature type="region of interest" description="Disordered" evidence="5">
    <location>
        <begin position="306"/>
        <end position="358"/>
    </location>
</feature>
<dbReference type="PANTHER" id="PTHR30346:SF0">
    <property type="entry name" value="HCA OPERON TRANSCRIPTIONAL ACTIVATOR HCAR"/>
    <property type="match status" value="1"/>
</dbReference>
<dbReference type="GO" id="GO:0003700">
    <property type="term" value="F:DNA-binding transcription factor activity"/>
    <property type="evidence" value="ECO:0007669"/>
    <property type="project" value="InterPro"/>
</dbReference>
<evidence type="ECO:0000313" key="8">
    <source>
        <dbReference type="Proteomes" id="UP000272474"/>
    </source>
</evidence>
<dbReference type="PANTHER" id="PTHR30346">
    <property type="entry name" value="TRANSCRIPTIONAL DUAL REGULATOR HCAR-RELATED"/>
    <property type="match status" value="1"/>
</dbReference>
<dbReference type="Gene3D" id="3.40.190.10">
    <property type="entry name" value="Periplasmic binding protein-like II"/>
    <property type="match status" value="2"/>
</dbReference>
<dbReference type="InterPro" id="IPR036388">
    <property type="entry name" value="WH-like_DNA-bd_sf"/>
</dbReference>
<sequence length="358" mass="38064">MRRDTDPRLLRAFVAVAEELHFTRAAARLFVAQQALSRDIGRLEREWGTALFARSTRHVRLTPEGERLLPYVRRLLAACDELRDAVGEGGERPLVVDVAGPVTTGQRVLAEARRTAPGLEFVARFHSGLAGAAAEIAGGRVDVSFGRVAGLAPALRAGLAHRLIRYERVAVLLPGDHPLAARETVPLSALAGETLYAGAGNQETTEWTDYARCLFAGRGIRLAAPFPKIEGEAEFVRVVRGRGWWVLASEEFVGVPGMALRRLTDPVPLSPVSLVWRRGLRHPGLAALTRAALGLAGAEGWLGRPPGHWLPEADRQLADANEDGGGQLRRASPAGSPAPRPGSGSPPAGAPSAGPPSG</sequence>
<evidence type="ECO:0000259" key="6">
    <source>
        <dbReference type="PROSITE" id="PS50931"/>
    </source>
</evidence>
<evidence type="ECO:0000313" key="7">
    <source>
        <dbReference type="EMBL" id="RKN39864.1"/>
    </source>
</evidence>
<keyword evidence="8" id="KW-1185">Reference proteome</keyword>
<accession>A0A3A9YW73</accession>
<protein>
    <submittedName>
        <fullName evidence="7">LysR family transcriptional regulator</fullName>
    </submittedName>
</protein>
<dbReference type="FunFam" id="1.10.10.10:FF:000001">
    <property type="entry name" value="LysR family transcriptional regulator"/>
    <property type="match status" value="1"/>
</dbReference>
<dbReference type="OrthoDB" id="3181812at2"/>
<dbReference type="AlphaFoldDB" id="A0A3A9YW73"/>
<evidence type="ECO:0000256" key="5">
    <source>
        <dbReference type="SAM" id="MobiDB-lite"/>
    </source>
</evidence>
<keyword evidence="3" id="KW-0238">DNA-binding</keyword>
<dbReference type="Proteomes" id="UP000272474">
    <property type="component" value="Unassembled WGS sequence"/>
</dbReference>
<keyword evidence="4" id="KW-0804">Transcription</keyword>
<dbReference type="Pfam" id="PF00126">
    <property type="entry name" value="HTH_1"/>
    <property type="match status" value="1"/>
</dbReference>
<dbReference type="RefSeq" id="WP_120682001.1">
    <property type="nucleotide sequence ID" value="NZ_RBAL01000012.1"/>
</dbReference>
<gene>
    <name evidence="7" type="ORF">D7294_20510</name>
</gene>
<dbReference type="GO" id="GO:0003677">
    <property type="term" value="F:DNA binding"/>
    <property type="evidence" value="ECO:0007669"/>
    <property type="project" value="UniProtKB-KW"/>
</dbReference>
<dbReference type="InterPro" id="IPR000847">
    <property type="entry name" value="LysR_HTH_N"/>
</dbReference>
<evidence type="ECO:0000256" key="2">
    <source>
        <dbReference type="ARBA" id="ARBA00023015"/>
    </source>
</evidence>
<evidence type="ECO:0000256" key="4">
    <source>
        <dbReference type="ARBA" id="ARBA00023163"/>
    </source>
</evidence>
<evidence type="ECO:0000256" key="3">
    <source>
        <dbReference type="ARBA" id="ARBA00023125"/>
    </source>
</evidence>
<reference evidence="7 8" key="1">
    <citation type="journal article" date="2014" name="Int. J. Syst. Evol. Microbiol.">
        <title>Streptomyces hoynatensis sp. nov., isolated from deep marine sediment.</title>
        <authorList>
            <person name="Veyisoglu A."/>
            <person name="Sahin N."/>
        </authorList>
    </citation>
    <scope>NUCLEOTIDE SEQUENCE [LARGE SCALE GENOMIC DNA]</scope>
    <source>
        <strain evidence="7 8">KCTC 29097</strain>
    </source>
</reference>
<dbReference type="Gene3D" id="1.10.10.10">
    <property type="entry name" value="Winged helix-like DNA-binding domain superfamily/Winged helix DNA-binding domain"/>
    <property type="match status" value="1"/>
</dbReference>
<comment type="caution">
    <text evidence="7">The sequence shown here is derived from an EMBL/GenBank/DDBJ whole genome shotgun (WGS) entry which is preliminary data.</text>
</comment>
<dbReference type="InterPro" id="IPR005119">
    <property type="entry name" value="LysR_subst-bd"/>
</dbReference>
<comment type="similarity">
    <text evidence="1">Belongs to the LysR transcriptional regulatory family.</text>
</comment>
<name>A0A3A9YW73_9ACTN</name>